<dbReference type="GO" id="GO:0016139">
    <property type="term" value="P:glycoside catabolic process"/>
    <property type="evidence" value="ECO:0007669"/>
    <property type="project" value="TreeGrafter"/>
</dbReference>
<dbReference type="InterPro" id="IPR000933">
    <property type="entry name" value="Glyco_hydro_29"/>
</dbReference>
<reference evidence="9" key="1">
    <citation type="journal article" date="2021" name="Nat. Commun.">
        <title>Genetic determinants of endophytism in the Arabidopsis root mycobiome.</title>
        <authorList>
            <person name="Mesny F."/>
            <person name="Miyauchi S."/>
            <person name="Thiergart T."/>
            <person name="Pickel B."/>
            <person name="Atanasova L."/>
            <person name="Karlsson M."/>
            <person name="Huettel B."/>
            <person name="Barry K.W."/>
            <person name="Haridas S."/>
            <person name="Chen C."/>
            <person name="Bauer D."/>
            <person name="Andreopoulos W."/>
            <person name="Pangilinan J."/>
            <person name="LaButti K."/>
            <person name="Riley R."/>
            <person name="Lipzen A."/>
            <person name="Clum A."/>
            <person name="Drula E."/>
            <person name="Henrissat B."/>
            <person name="Kohler A."/>
            <person name="Grigoriev I.V."/>
            <person name="Martin F.M."/>
            <person name="Hacquard S."/>
        </authorList>
    </citation>
    <scope>NUCLEOTIDE SEQUENCE</scope>
    <source>
        <strain evidence="9">MPI-CAGE-AT-0147</strain>
    </source>
</reference>
<comment type="caution">
    <text evidence="9">The sequence shown here is derived from an EMBL/GenBank/DDBJ whole genome shotgun (WGS) entry which is preliminary data.</text>
</comment>
<evidence type="ECO:0000256" key="2">
    <source>
        <dbReference type="ARBA" id="ARBA00007951"/>
    </source>
</evidence>
<dbReference type="GO" id="GO:0004560">
    <property type="term" value="F:alpha-L-fucosidase activity"/>
    <property type="evidence" value="ECO:0007669"/>
    <property type="project" value="UniProtKB-EC"/>
</dbReference>
<keyword evidence="4 7" id="KW-0732">Signal</keyword>
<evidence type="ECO:0000256" key="4">
    <source>
        <dbReference type="ARBA" id="ARBA00022729"/>
    </source>
</evidence>
<evidence type="ECO:0000313" key="9">
    <source>
        <dbReference type="EMBL" id="KAH7161002.1"/>
    </source>
</evidence>
<protein>
    <recommendedName>
        <fullName evidence="3">alpha-L-fucosidase</fullName>
        <ecNumber evidence="3">3.2.1.51</ecNumber>
    </recommendedName>
</protein>
<dbReference type="Proteomes" id="UP000738349">
    <property type="component" value="Unassembled WGS sequence"/>
</dbReference>
<feature type="signal peptide" evidence="7">
    <location>
        <begin position="1"/>
        <end position="21"/>
    </location>
</feature>
<keyword evidence="10" id="KW-1185">Reference proteome</keyword>
<dbReference type="EMBL" id="JAGMUV010000004">
    <property type="protein sequence ID" value="KAH7161002.1"/>
    <property type="molecule type" value="Genomic_DNA"/>
</dbReference>
<dbReference type="SMART" id="SM00812">
    <property type="entry name" value="Alpha_L_fucos"/>
    <property type="match status" value="1"/>
</dbReference>
<feature type="chain" id="PRO_5040174150" description="alpha-L-fucosidase" evidence="7">
    <location>
        <begin position="22"/>
        <end position="590"/>
    </location>
</feature>
<keyword evidence="6" id="KW-0326">Glycosidase</keyword>
<dbReference type="Gene3D" id="3.20.20.80">
    <property type="entry name" value="Glycosidases"/>
    <property type="match status" value="1"/>
</dbReference>
<organism evidence="9 10">
    <name type="scientific">Dactylonectria macrodidyma</name>
    <dbReference type="NCBI Taxonomy" id="307937"/>
    <lineage>
        <taxon>Eukaryota</taxon>
        <taxon>Fungi</taxon>
        <taxon>Dikarya</taxon>
        <taxon>Ascomycota</taxon>
        <taxon>Pezizomycotina</taxon>
        <taxon>Sordariomycetes</taxon>
        <taxon>Hypocreomycetidae</taxon>
        <taxon>Hypocreales</taxon>
        <taxon>Nectriaceae</taxon>
        <taxon>Dactylonectria</taxon>
    </lineage>
</organism>
<dbReference type="PRINTS" id="PR00741">
    <property type="entry name" value="GLHYDRLASE29"/>
</dbReference>
<dbReference type="SUPFAM" id="SSF51445">
    <property type="entry name" value="(Trans)glycosidases"/>
    <property type="match status" value="1"/>
</dbReference>
<evidence type="ECO:0000256" key="6">
    <source>
        <dbReference type="ARBA" id="ARBA00023295"/>
    </source>
</evidence>
<accession>A0A9P9JGT3</accession>
<dbReference type="InterPro" id="IPR057739">
    <property type="entry name" value="Glyco_hydro_29_N"/>
</dbReference>
<evidence type="ECO:0000256" key="5">
    <source>
        <dbReference type="ARBA" id="ARBA00022801"/>
    </source>
</evidence>
<dbReference type="PANTHER" id="PTHR10030:SF37">
    <property type="entry name" value="ALPHA-L-FUCOSIDASE-RELATED"/>
    <property type="match status" value="1"/>
</dbReference>
<dbReference type="OrthoDB" id="6039950at2759"/>
<feature type="domain" description="Glycoside hydrolase family 29 N-terminal" evidence="8">
    <location>
        <begin position="138"/>
        <end position="495"/>
    </location>
</feature>
<evidence type="ECO:0000259" key="8">
    <source>
        <dbReference type="Pfam" id="PF01120"/>
    </source>
</evidence>
<dbReference type="EC" id="3.2.1.51" evidence="3"/>
<dbReference type="AlphaFoldDB" id="A0A9P9JGT3"/>
<evidence type="ECO:0000256" key="3">
    <source>
        <dbReference type="ARBA" id="ARBA00012662"/>
    </source>
</evidence>
<evidence type="ECO:0000313" key="10">
    <source>
        <dbReference type="Proteomes" id="UP000738349"/>
    </source>
</evidence>
<evidence type="ECO:0000256" key="7">
    <source>
        <dbReference type="SAM" id="SignalP"/>
    </source>
</evidence>
<evidence type="ECO:0000256" key="1">
    <source>
        <dbReference type="ARBA" id="ARBA00004071"/>
    </source>
</evidence>
<dbReference type="InterPro" id="IPR017853">
    <property type="entry name" value="GH"/>
</dbReference>
<dbReference type="InterPro" id="IPR016286">
    <property type="entry name" value="FUC_metazoa-typ"/>
</dbReference>
<gene>
    <name evidence="9" type="ORF">EDB81DRAFT_866601</name>
</gene>
<dbReference type="PANTHER" id="PTHR10030">
    <property type="entry name" value="ALPHA-L-FUCOSIDASE"/>
    <property type="match status" value="1"/>
</dbReference>
<comment type="function">
    <text evidence="1">Alpha-L-fucosidase is responsible for hydrolyzing the alpha-1,6-linked fucose joined to the reducing-end N-acetylglucosamine of the carbohydrate moieties of glycoproteins.</text>
</comment>
<proteinExistence type="inferred from homology"/>
<sequence>MLFSTFCTFLCALTTRAAAQAASVPQSIVLSGAILTSKWFEGSDHVQILELVVTNKDDENPILREHKLTVTASSDDLEVVSTAEVRRLLPGQATVVQVGVRNKNNVTQGAQCSAKVVAKWGSDKSSEAAVSGLCGFPDYSASADSLSRHWAPQWFNDAKFGIFIHWGIYAVPAYGNLPPNQDYSEWYWKRQHEPDYKSQTYQYHLNTYGPDLDYDDFMSNFTASNFDADEWMKLIDDAGARYFVPVTKHHDGWAIFDVPKESSLRSTVNYGPKRDFLRELFDVAKSGYSHIRRGTYFSLPEWYHPGFAQYSFTWGGGFPGGPPTNPYTGDEIEYTGFVEVDDFIVDVQAPQMKSLAYDYETELMWCDIGGANNSTEVLSEWLNWASSQGRQVAYNNRCGIGASDFTTPEYSTYPDIVVKTWETNRGMDPFSFGYNFQTPNSEYLTGEDIVLTLVDVVSKNGNFLLDIGPEADGSIPAIMQTGLRDAGKWIHEHSESIFSTRFWQKTAGQGSVRYTTTSSAFYIHIISKPNSTVTIEDPIPYLSGDDVTVVGGDLDGNVVGSELVNGSLVLDLSDAVIAADRYVWTFKISY</sequence>
<comment type="similarity">
    <text evidence="2">Belongs to the glycosyl hydrolase 29 family.</text>
</comment>
<dbReference type="GO" id="GO:0006004">
    <property type="term" value="P:fucose metabolic process"/>
    <property type="evidence" value="ECO:0007669"/>
    <property type="project" value="InterPro"/>
</dbReference>
<keyword evidence="5" id="KW-0378">Hydrolase</keyword>
<name>A0A9P9JGT3_9HYPO</name>
<dbReference type="Pfam" id="PF01120">
    <property type="entry name" value="Alpha_L_fucos"/>
    <property type="match status" value="1"/>
</dbReference>